<dbReference type="EC" id="2.7.13.3" evidence="2"/>
<sequence>MTWQYTPEILPYVGVLFLSMLLAGGLAVYTVVAWADAMNEPGVRAFVGLNVGCSLWAGAYAMQLLSATIPTKLAWLTVAFIGSVLVALSCFSFAIAYSGNEQLLSRRTVCVLAIEPAVAFVLFTTEYRNLYTQRVDTVVVSDLVMIERTFGPIGLVHILYLYGLLVISAGFLLRTIYRSDRVYRVQAGAVLLSIFVPLLANVIWFLNLGPMGNLDFTPVAFVVSGLVYAVAISRHHLLDIVPVARTAVVENMRDGFLVIDETNRIRDANAAVRSHGSPDGLESIVGRDITAVFPEVSPIIRGDSPTDHTEIVVEGENRSRSFDVQVQRLSNDDRFRLLLLRDVTEQHAVEQRYQALIENTSDLITVLDGSGLVRYQSPSVTNVLGYDPSALADRAYVEFVHPADRDRIVATFHDNLDRSDTIERAEYRIRDADGEWRDVETVGRNLLDDPFVEGVVLNTRDVTERKRREREIRRKNDQLEEFAGVVSHDLRNPLTIAQGYLEAARDAVDCEYHDDIEFAHDRIETIIEDVLVLAREGQAIGETDRVDVERVVERAWAHVDTEGASLTVAADRPIVADEDRLLQLLENLFRNSVEHGGSEDGESAVHVRVETVADGFIVEDDGPGIPVDDRRDVLEYGHTTTDTGTGFGLAIVSRIAEGHGWSIRVGESDDGGARFEFAIDDSVLADSVDGPASVDR</sequence>
<feature type="transmembrane region" description="Helical" evidence="6">
    <location>
        <begin position="12"/>
        <end position="35"/>
    </location>
</feature>
<dbReference type="Pfam" id="PF08447">
    <property type="entry name" value="PAS_3"/>
    <property type="match status" value="1"/>
</dbReference>
<dbReference type="Gene3D" id="1.10.287.130">
    <property type="match status" value="1"/>
</dbReference>
<dbReference type="InterPro" id="IPR000700">
    <property type="entry name" value="PAS-assoc_C"/>
</dbReference>
<dbReference type="InterPro" id="IPR031621">
    <property type="entry name" value="HisKA_7TM"/>
</dbReference>
<evidence type="ECO:0000256" key="1">
    <source>
        <dbReference type="ARBA" id="ARBA00000085"/>
    </source>
</evidence>
<dbReference type="EMBL" id="FOFD01000004">
    <property type="protein sequence ID" value="SER12735.1"/>
    <property type="molecule type" value="Genomic_DNA"/>
</dbReference>
<proteinExistence type="predicted"/>
<dbReference type="InterPro" id="IPR013655">
    <property type="entry name" value="PAS_fold_3"/>
</dbReference>
<feature type="domain" description="Histidine kinase" evidence="7">
    <location>
        <begin position="485"/>
        <end position="683"/>
    </location>
</feature>
<dbReference type="CDD" id="cd00082">
    <property type="entry name" value="HisKA"/>
    <property type="match status" value="1"/>
</dbReference>
<evidence type="ECO:0000259" key="9">
    <source>
        <dbReference type="PROSITE" id="PS50113"/>
    </source>
</evidence>
<dbReference type="SUPFAM" id="SSF55785">
    <property type="entry name" value="PYP-like sensor domain (PAS domain)"/>
    <property type="match status" value="1"/>
</dbReference>
<dbReference type="RefSeq" id="WP_090618561.1">
    <property type="nucleotide sequence ID" value="NZ_FOFD01000004.1"/>
</dbReference>
<gene>
    <name evidence="10" type="ORF">SAMN04489841_3020</name>
</gene>
<dbReference type="InterPro" id="IPR036890">
    <property type="entry name" value="HATPase_C_sf"/>
</dbReference>
<dbReference type="PROSITE" id="PS50113">
    <property type="entry name" value="PAC"/>
    <property type="match status" value="1"/>
</dbReference>
<keyword evidence="6" id="KW-1133">Transmembrane helix</keyword>
<evidence type="ECO:0000256" key="6">
    <source>
        <dbReference type="SAM" id="Phobius"/>
    </source>
</evidence>
<dbReference type="PROSITE" id="PS50109">
    <property type="entry name" value="HIS_KIN"/>
    <property type="match status" value="1"/>
</dbReference>
<feature type="transmembrane region" description="Helical" evidence="6">
    <location>
        <begin position="42"/>
        <end position="61"/>
    </location>
</feature>
<feature type="transmembrane region" description="Helical" evidence="6">
    <location>
        <begin position="109"/>
        <end position="130"/>
    </location>
</feature>
<dbReference type="CDD" id="cd00075">
    <property type="entry name" value="HATPase"/>
    <property type="match status" value="1"/>
</dbReference>
<dbReference type="Proteomes" id="UP000199114">
    <property type="component" value="Unassembled WGS sequence"/>
</dbReference>
<feature type="transmembrane region" description="Helical" evidence="6">
    <location>
        <begin position="185"/>
        <end position="206"/>
    </location>
</feature>
<dbReference type="PROSITE" id="PS50112">
    <property type="entry name" value="PAS"/>
    <property type="match status" value="1"/>
</dbReference>
<keyword evidence="5" id="KW-0902">Two-component regulatory system</keyword>
<dbReference type="InterPro" id="IPR003594">
    <property type="entry name" value="HATPase_dom"/>
</dbReference>
<dbReference type="OrthoDB" id="8127at2157"/>
<dbReference type="PANTHER" id="PTHR43711">
    <property type="entry name" value="TWO-COMPONENT HISTIDINE KINASE"/>
    <property type="match status" value="1"/>
</dbReference>
<evidence type="ECO:0000259" key="7">
    <source>
        <dbReference type="PROSITE" id="PS50109"/>
    </source>
</evidence>
<evidence type="ECO:0000259" key="8">
    <source>
        <dbReference type="PROSITE" id="PS50112"/>
    </source>
</evidence>
<dbReference type="CDD" id="cd00130">
    <property type="entry name" value="PAS"/>
    <property type="match status" value="1"/>
</dbReference>
<evidence type="ECO:0000313" key="10">
    <source>
        <dbReference type="EMBL" id="SER12735.1"/>
    </source>
</evidence>
<keyword evidence="3" id="KW-0808">Transferase</keyword>
<dbReference type="InterPro" id="IPR035965">
    <property type="entry name" value="PAS-like_dom_sf"/>
</dbReference>
<keyword evidence="4" id="KW-0418">Kinase</keyword>
<dbReference type="Pfam" id="PF00512">
    <property type="entry name" value="HisKA"/>
    <property type="match status" value="1"/>
</dbReference>
<dbReference type="Pfam" id="PF16927">
    <property type="entry name" value="HisKA_7TM"/>
    <property type="match status" value="1"/>
</dbReference>
<dbReference type="SMART" id="SM00387">
    <property type="entry name" value="HATPase_c"/>
    <property type="match status" value="1"/>
</dbReference>
<protein>
    <recommendedName>
        <fullName evidence="2">histidine kinase</fullName>
        <ecNumber evidence="2">2.7.13.3</ecNumber>
    </recommendedName>
</protein>
<dbReference type="InterPro" id="IPR005467">
    <property type="entry name" value="His_kinase_dom"/>
</dbReference>
<evidence type="ECO:0000256" key="3">
    <source>
        <dbReference type="ARBA" id="ARBA00022679"/>
    </source>
</evidence>
<dbReference type="SMART" id="SM00388">
    <property type="entry name" value="HisKA"/>
    <property type="match status" value="1"/>
</dbReference>
<dbReference type="Pfam" id="PF13188">
    <property type="entry name" value="PAS_8"/>
    <property type="match status" value="1"/>
</dbReference>
<dbReference type="SUPFAM" id="SSF47384">
    <property type="entry name" value="Homodimeric domain of signal transducing histidine kinase"/>
    <property type="match status" value="1"/>
</dbReference>
<comment type="catalytic activity">
    <reaction evidence="1">
        <text>ATP + protein L-histidine = ADP + protein N-phospho-L-histidine.</text>
        <dbReference type="EC" id="2.7.13.3"/>
    </reaction>
</comment>
<keyword evidence="6" id="KW-0472">Membrane</keyword>
<evidence type="ECO:0000256" key="4">
    <source>
        <dbReference type="ARBA" id="ARBA00022777"/>
    </source>
</evidence>
<feature type="domain" description="PAS" evidence="8">
    <location>
        <begin position="349"/>
        <end position="419"/>
    </location>
</feature>
<accession>A0A1H9LNM4</accession>
<dbReference type="InterPro" id="IPR036097">
    <property type="entry name" value="HisK_dim/P_sf"/>
</dbReference>
<evidence type="ECO:0000256" key="5">
    <source>
        <dbReference type="ARBA" id="ARBA00023012"/>
    </source>
</evidence>
<dbReference type="GO" id="GO:0000155">
    <property type="term" value="F:phosphorelay sensor kinase activity"/>
    <property type="evidence" value="ECO:0007669"/>
    <property type="project" value="InterPro"/>
</dbReference>
<keyword evidence="11" id="KW-1185">Reference proteome</keyword>
<feature type="domain" description="PAC" evidence="9">
    <location>
        <begin position="423"/>
        <end position="474"/>
    </location>
</feature>
<dbReference type="Gene3D" id="3.30.565.10">
    <property type="entry name" value="Histidine kinase-like ATPase, C-terminal domain"/>
    <property type="match status" value="1"/>
</dbReference>
<dbReference type="PANTHER" id="PTHR43711:SF1">
    <property type="entry name" value="HISTIDINE KINASE 1"/>
    <property type="match status" value="1"/>
</dbReference>
<dbReference type="InterPro" id="IPR050736">
    <property type="entry name" value="Sensor_HK_Regulatory"/>
</dbReference>
<dbReference type="SUPFAM" id="SSF55874">
    <property type="entry name" value="ATPase domain of HSP90 chaperone/DNA topoisomerase II/histidine kinase"/>
    <property type="match status" value="1"/>
</dbReference>
<feature type="transmembrane region" description="Helical" evidence="6">
    <location>
        <begin position="73"/>
        <end position="97"/>
    </location>
</feature>
<dbReference type="Gene3D" id="3.30.450.20">
    <property type="entry name" value="PAS domain"/>
    <property type="match status" value="2"/>
</dbReference>
<dbReference type="InterPro" id="IPR000014">
    <property type="entry name" value="PAS"/>
</dbReference>
<name>A0A1H9LNM4_9EURY</name>
<organism evidence="10 11">
    <name type="scientific">Natrinema salaciae</name>
    <dbReference type="NCBI Taxonomy" id="1186196"/>
    <lineage>
        <taxon>Archaea</taxon>
        <taxon>Methanobacteriati</taxon>
        <taxon>Methanobacteriota</taxon>
        <taxon>Stenosarchaea group</taxon>
        <taxon>Halobacteria</taxon>
        <taxon>Halobacteriales</taxon>
        <taxon>Natrialbaceae</taxon>
        <taxon>Natrinema</taxon>
    </lineage>
</organism>
<dbReference type="AlphaFoldDB" id="A0A1H9LNM4"/>
<feature type="transmembrane region" description="Helical" evidence="6">
    <location>
        <begin position="150"/>
        <end position="173"/>
    </location>
</feature>
<dbReference type="InterPro" id="IPR003661">
    <property type="entry name" value="HisK_dim/P_dom"/>
</dbReference>
<dbReference type="NCBIfam" id="TIGR00229">
    <property type="entry name" value="sensory_box"/>
    <property type="match status" value="1"/>
</dbReference>
<dbReference type="SMART" id="SM00091">
    <property type="entry name" value="PAS"/>
    <property type="match status" value="2"/>
</dbReference>
<dbReference type="STRING" id="1186196.SAMN04489841_3020"/>
<reference evidence="11" key="1">
    <citation type="submission" date="2016-10" db="EMBL/GenBank/DDBJ databases">
        <authorList>
            <person name="Varghese N."/>
            <person name="Submissions S."/>
        </authorList>
    </citation>
    <scope>NUCLEOTIDE SEQUENCE [LARGE SCALE GENOMIC DNA]</scope>
    <source>
        <strain evidence="11">DSM 25055</strain>
    </source>
</reference>
<dbReference type="Pfam" id="PF02518">
    <property type="entry name" value="HATPase_c"/>
    <property type="match status" value="1"/>
</dbReference>
<keyword evidence="6" id="KW-0812">Transmembrane</keyword>
<evidence type="ECO:0000256" key="2">
    <source>
        <dbReference type="ARBA" id="ARBA00012438"/>
    </source>
</evidence>
<evidence type="ECO:0000313" key="11">
    <source>
        <dbReference type="Proteomes" id="UP000199114"/>
    </source>
</evidence>